<feature type="transmembrane region" description="Helical" evidence="1">
    <location>
        <begin position="107"/>
        <end position="125"/>
    </location>
</feature>
<dbReference type="Pfam" id="PF02592">
    <property type="entry name" value="Vut_1"/>
    <property type="match status" value="1"/>
</dbReference>
<reference evidence="2" key="1">
    <citation type="submission" date="2023-03" db="EMBL/GenBank/DDBJ databases">
        <title>Mesosutterella sp. nov. isolated from porcine feces.</title>
        <authorList>
            <person name="Yu S."/>
        </authorList>
    </citation>
    <scope>NUCLEOTIDE SEQUENCE</scope>
    <source>
        <strain evidence="2">AGMB02718</strain>
    </source>
</reference>
<evidence type="ECO:0000313" key="2">
    <source>
        <dbReference type="EMBL" id="MDL2059036.1"/>
    </source>
</evidence>
<keyword evidence="1" id="KW-1133">Transmembrane helix</keyword>
<gene>
    <name evidence="2" type="ORF">MUN46_003635</name>
</gene>
<evidence type="ECO:0000256" key="1">
    <source>
        <dbReference type="SAM" id="Phobius"/>
    </source>
</evidence>
<accession>A0ABT7IKZ9</accession>
<protein>
    <submittedName>
        <fullName evidence="2">VUT family protein</fullName>
    </submittedName>
</protein>
<keyword evidence="3" id="KW-1185">Reference proteome</keyword>
<feature type="transmembrane region" description="Helical" evidence="1">
    <location>
        <begin position="21"/>
        <end position="44"/>
    </location>
</feature>
<dbReference type="RefSeq" id="WP_243377669.1">
    <property type="nucleotide sequence ID" value="NZ_JAKZJU020000001.1"/>
</dbReference>
<evidence type="ECO:0000313" key="3">
    <source>
        <dbReference type="Proteomes" id="UP001165481"/>
    </source>
</evidence>
<keyword evidence="1" id="KW-0472">Membrane</keyword>
<feature type="transmembrane region" description="Helical" evidence="1">
    <location>
        <begin position="56"/>
        <end position="75"/>
    </location>
</feature>
<sequence>MFHIQHEDGAAAGRRSLAAGLLFLCLYVLTIPLGNWVVMNVGLVCPAQGQPCLVPVWPGVMAPSGVMVAGAALVLRDGVHHYLGVKAAFAAILAGALLSGFLSPASLIFASTAAFLFSETVDLLVYQPLRGRYPSSAILASGLAGAMADSALFLFFAFGSLEFFWGQVIGKLWMSVAAAAVLFALHQRAGRSSAHAAA</sequence>
<dbReference type="InterPro" id="IPR003744">
    <property type="entry name" value="YhhQ"/>
</dbReference>
<feature type="transmembrane region" description="Helical" evidence="1">
    <location>
        <begin position="164"/>
        <end position="185"/>
    </location>
</feature>
<organism evidence="2 3">
    <name type="scientific">Mesosutterella faecium</name>
    <dbReference type="NCBI Taxonomy" id="2925194"/>
    <lineage>
        <taxon>Bacteria</taxon>
        <taxon>Pseudomonadati</taxon>
        <taxon>Pseudomonadota</taxon>
        <taxon>Betaproteobacteria</taxon>
        <taxon>Burkholderiales</taxon>
        <taxon>Sutterellaceae</taxon>
        <taxon>Mesosutterella</taxon>
    </lineage>
</organism>
<dbReference type="EMBL" id="JAKZJU020000001">
    <property type="protein sequence ID" value="MDL2059036.1"/>
    <property type="molecule type" value="Genomic_DNA"/>
</dbReference>
<feature type="transmembrane region" description="Helical" evidence="1">
    <location>
        <begin position="137"/>
        <end position="158"/>
    </location>
</feature>
<name>A0ABT7IKZ9_9BURK</name>
<keyword evidence="1" id="KW-0812">Transmembrane</keyword>
<feature type="transmembrane region" description="Helical" evidence="1">
    <location>
        <begin position="82"/>
        <end position="101"/>
    </location>
</feature>
<comment type="caution">
    <text evidence="2">The sequence shown here is derived from an EMBL/GenBank/DDBJ whole genome shotgun (WGS) entry which is preliminary data.</text>
</comment>
<proteinExistence type="predicted"/>
<dbReference type="Proteomes" id="UP001165481">
    <property type="component" value="Unassembled WGS sequence"/>
</dbReference>